<evidence type="ECO:0000256" key="1">
    <source>
        <dbReference type="ARBA" id="ARBA00004173"/>
    </source>
</evidence>
<keyword evidence="3" id="KW-0809">Transit peptide</keyword>
<dbReference type="PANTHER" id="PTHR48417:SF1">
    <property type="entry name" value="ATP SYNTHASE F1 SUBUNIT EPSILON"/>
    <property type="match status" value="1"/>
</dbReference>
<comment type="caution">
    <text evidence="8">The sequence shown here is derived from an EMBL/GenBank/DDBJ whole genome shotgun (WGS) entry which is preliminary data.</text>
</comment>
<organism evidence="8 9">
    <name type="scientific">Candidula unifasciata</name>
    <dbReference type="NCBI Taxonomy" id="100452"/>
    <lineage>
        <taxon>Eukaryota</taxon>
        <taxon>Metazoa</taxon>
        <taxon>Spiralia</taxon>
        <taxon>Lophotrochozoa</taxon>
        <taxon>Mollusca</taxon>
        <taxon>Gastropoda</taxon>
        <taxon>Heterobranchia</taxon>
        <taxon>Euthyneura</taxon>
        <taxon>Panpulmonata</taxon>
        <taxon>Eupulmonata</taxon>
        <taxon>Stylommatophora</taxon>
        <taxon>Helicina</taxon>
        <taxon>Helicoidea</taxon>
        <taxon>Geomitridae</taxon>
        <taxon>Candidula</taxon>
    </lineage>
</organism>
<dbReference type="Gene3D" id="1.20.5.500">
    <property type="entry name" value="Single helix bin"/>
    <property type="match status" value="1"/>
</dbReference>
<dbReference type="AlphaFoldDB" id="A0A8S3ZNN3"/>
<evidence type="ECO:0000256" key="7">
    <source>
        <dbReference type="SAM" id="Coils"/>
    </source>
</evidence>
<evidence type="ECO:0000256" key="5">
    <source>
        <dbReference type="ARBA" id="ARBA00023128"/>
    </source>
</evidence>
<dbReference type="SUPFAM" id="SSF64602">
    <property type="entry name" value="F1 ATPase inhibitor, IF1, C-terminal domain"/>
    <property type="match status" value="1"/>
</dbReference>
<evidence type="ECO:0000313" key="8">
    <source>
        <dbReference type="EMBL" id="CAG5128902.1"/>
    </source>
</evidence>
<comment type="subcellular location">
    <subcellularLocation>
        <location evidence="1">Mitochondrion</location>
    </subcellularLocation>
</comment>
<protein>
    <recommendedName>
        <fullName evidence="6">ATP synthase F1 subunit epsilon</fullName>
    </recommendedName>
</protein>
<dbReference type="PANTHER" id="PTHR48417">
    <property type="entry name" value="ATP SYNTHASE F1 SUBUNIT EPSILON"/>
    <property type="match status" value="1"/>
</dbReference>
<name>A0A8S3ZNN3_9EUPU</name>
<dbReference type="Pfam" id="PF04568">
    <property type="entry name" value="IATP"/>
    <property type="match status" value="1"/>
</dbReference>
<keyword evidence="4 7" id="KW-0175">Coiled coil</keyword>
<dbReference type="GO" id="GO:0005739">
    <property type="term" value="C:mitochondrion"/>
    <property type="evidence" value="ECO:0007669"/>
    <property type="project" value="UniProtKB-SubCell"/>
</dbReference>
<proteinExistence type="inferred from homology"/>
<dbReference type="InterPro" id="IPR007648">
    <property type="entry name" value="ATPase_inhibitor_mt"/>
</dbReference>
<comment type="similarity">
    <text evidence="2">Belongs to the ATPase inhibitor family.</text>
</comment>
<reference evidence="8" key="1">
    <citation type="submission" date="2021-04" db="EMBL/GenBank/DDBJ databases">
        <authorList>
            <consortium name="Molecular Ecology Group"/>
        </authorList>
    </citation>
    <scope>NUCLEOTIDE SEQUENCE</scope>
</reference>
<keyword evidence="9" id="KW-1185">Reference proteome</keyword>
<sequence>MAARLPVILRSLQSSRIICARAMSGGQLGDGVGKGGGGIGSIREAGGAFAKMEVAKEEQYFRQLQKEQFERLKELLEDEVSHHELQIKQHLAAIEHHKKKIERLHKKDKHGEDSD</sequence>
<dbReference type="FunFam" id="1.20.5.500:FF:000007">
    <property type="entry name" value="ATPase inhibitor, putative"/>
    <property type="match status" value="1"/>
</dbReference>
<gene>
    <name evidence="8" type="ORF">CUNI_LOCUS14460</name>
</gene>
<accession>A0A8S3ZNN3</accession>
<dbReference type="EMBL" id="CAJHNH020003262">
    <property type="protein sequence ID" value="CAG5128902.1"/>
    <property type="molecule type" value="Genomic_DNA"/>
</dbReference>
<keyword evidence="5" id="KW-0496">Mitochondrion</keyword>
<feature type="coiled-coil region" evidence="7">
    <location>
        <begin position="66"/>
        <end position="107"/>
    </location>
</feature>
<evidence type="ECO:0000313" key="9">
    <source>
        <dbReference type="Proteomes" id="UP000678393"/>
    </source>
</evidence>
<dbReference type="OrthoDB" id="10045676at2759"/>
<evidence type="ECO:0000256" key="6">
    <source>
        <dbReference type="ARBA" id="ARBA00030036"/>
    </source>
</evidence>
<evidence type="ECO:0000256" key="2">
    <source>
        <dbReference type="ARBA" id="ARBA00010901"/>
    </source>
</evidence>
<evidence type="ECO:0000256" key="4">
    <source>
        <dbReference type="ARBA" id="ARBA00023054"/>
    </source>
</evidence>
<dbReference type="Proteomes" id="UP000678393">
    <property type="component" value="Unassembled WGS sequence"/>
</dbReference>
<dbReference type="GO" id="GO:0042030">
    <property type="term" value="F:ATPase inhibitor activity"/>
    <property type="evidence" value="ECO:0007669"/>
    <property type="project" value="InterPro"/>
</dbReference>
<evidence type="ECO:0000256" key="3">
    <source>
        <dbReference type="ARBA" id="ARBA00022946"/>
    </source>
</evidence>